<keyword evidence="3" id="KW-1185">Reference proteome</keyword>
<dbReference type="RefSeq" id="WP_086488300.1">
    <property type="nucleotide sequence ID" value="NZ_MSLT01000012.1"/>
</dbReference>
<gene>
    <name evidence="2" type="ORF">TPSD3_09490</name>
</gene>
<proteinExistence type="predicted"/>
<evidence type="ECO:0000313" key="3">
    <source>
        <dbReference type="Proteomes" id="UP000194798"/>
    </source>
</evidence>
<evidence type="ECO:0000313" key="2">
    <source>
        <dbReference type="EMBL" id="OUD14519.1"/>
    </source>
</evidence>
<evidence type="ECO:0000259" key="1">
    <source>
        <dbReference type="Pfam" id="PF08410"/>
    </source>
</evidence>
<reference evidence="2 3" key="1">
    <citation type="submission" date="2016-12" db="EMBL/GenBank/DDBJ databases">
        <title>Thioflexothrix psekupsii D3 genome sequencing and assembly.</title>
        <authorList>
            <person name="Fomenkov A."/>
            <person name="Vincze T."/>
            <person name="Grabovich M."/>
            <person name="Anton B.P."/>
            <person name="Dubinina G."/>
            <person name="Orlova M."/>
            <person name="Belousova E."/>
            <person name="Roberts R.J."/>
        </authorList>
    </citation>
    <scope>NUCLEOTIDE SEQUENCE [LARGE SCALE GENOMIC DNA]</scope>
    <source>
        <strain evidence="2">D3</strain>
    </source>
</reference>
<protein>
    <recommendedName>
        <fullName evidence="1">DUF1737 domain-containing protein</fullName>
    </recommendedName>
</protein>
<name>A0A251X8Y1_9GAMM</name>
<dbReference type="AlphaFoldDB" id="A0A251X8Y1"/>
<dbReference type="Pfam" id="PF08410">
    <property type="entry name" value="DUF1737"/>
    <property type="match status" value="1"/>
</dbReference>
<feature type="domain" description="DUF1737" evidence="1">
    <location>
        <begin position="5"/>
        <end position="53"/>
    </location>
</feature>
<dbReference type="Proteomes" id="UP000194798">
    <property type="component" value="Unassembled WGS sequence"/>
</dbReference>
<accession>A0A251X8Y1</accession>
<organism evidence="2 3">
    <name type="scientific">Thioflexithrix psekupsensis</name>
    <dbReference type="NCBI Taxonomy" id="1570016"/>
    <lineage>
        <taxon>Bacteria</taxon>
        <taxon>Pseudomonadati</taxon>
        <taxon>Pseudomonadota</taxon>
        <taxon>Gammaproteobacteria</taxon>
        <taxon>Thiotrichales</taxon>
        <taxon>Thioflexithrix</taxon>
    </lineage>
</organism>
<comment type="caution">
    <text evidence="2">The sequence shown here is derived from an EMBL/GenBank/DDBJ whole genome shotgun (WGS) entry which is preliminary data.</text>
</comment>
<dbReference type="OrthoDB" id="9809803at2"/>
<sequence length="63" mass="7015">MAEKKKLYVIVSSTDTAYLEQMVNDRIKEGYIPHGNLVVTQEEGVSGITYFQPMILKKPSPAG</sequence>
<dbReference type="EMBL" id="MSLT01000012">
    <property type="protein sequence ID" value="OUD14519.1"/>
    <property type="molecule type" value="Genomic_DNA"/>
</dbReference>
<dbReference type="InterPro" id="IPR013619">
    <property type="entry name" value="DUF1737"/>
</dbReference>